<organism evidence="2 3">
    <name type="scientific">Acinetobacter gerneri</name>
    <dbReference type="NCBI Taxonomy" id="202952"/>
    <lineage>
        <taxon>Bacteria</taxon>
        <taxon>Pseudomonadati</taxon>
        <taxon>Pseudomonadota</taxon>
        <taxon>Gammaproteobacteria</taxon>
        <taxon>Moraxellales</taxon>
        <taxon>Moraxellaceae</taxon>
        <taxon>Acinetobacter</taxon>
    </lineage>
</organism>
<comment type="caution">
    <text evidence="2">The sequence shown here is derived from an EMBL/GenBank/DDBJ whole genome shotgun (WGS) entry which is preliminary data.</text>
</comment>
<evidence type="ECO:0000313" key="3">
    <source>
        <dbReference type="Proteomes" id="UP001243195"/>
    </source>
</evidence>
<protein>
    <recommendedName>
        <fullName evidence="4">Lipoprotein</fullName>
    </recommendedName>
</protein>
<reference evidence="2" key="1">
    <citation type="submission" date="2023-08" db="EMBL/GenBank/DDBJ databases">
        <title>Emergence of clinically-relevant ST2 carbapenem-resistant Acinetobacter baumannii strains in hospital sewages in Zhejiang, East of China.</title>
        <authorList>
            <person name="Kaichao C."/>
            <person name="Zhang R."/>
        </authorList>
    </citation>
    <scope>NUCLEOTIDE SEQUENCE</scope>
    <source>
        <strain evidence="2">M-SY-60</strain>
    </source>
</reference>
<dbReference type="EMBL" id="JAVIDA010000034">
    <property type="protein sequence ID" value="MDQ9073096.1"/>
    <property type="molecule type" value="Genomic_DNA"/>
</dbReference>
<name>A0AAW8JP82_9GAMM</name>
<keyword evidence="1" id="KW-0732">Signal</keyword>
<dbReference type="AlphaFoldDB" id="A0AAW8JP82"/>
<evidence type="ECO:0000256" key="1">
    <source>
        <dbReference type="SAM" id="SignalP"/>
    </source>
</evidence>
<gene>
    <name evidence="2" type="ORF">RFH51_16705</name>
</gene>
<evidence type="ECO:0008006" key="4">
    <source>
        <dbReference type="Google" id="ProtNLM"/>
    </source>
</evidence>
<dbReference type="RefSeq" id="WP_308957227.1">
    <property type="nucleotide sequence ID" value="NZ_JAVICY010000037.1"/>
</dbReference>
<dbReference type="PROSITE" id="PS51257">
    <property type="entry name" value="PROKAR_LIPOPROTEIN"/>
    <property type="match status" value="1"/>
</dbReference>
<feature type="signal peptide" evidence="1">
    <location>
        <begin position="1"/>
        <end position="19"/>
    </location>
</feature>
<feature type="chain" id="PRO_5043667441" description="Lipoprotein" evidence="1">
    <location>
        <begin position="20"/>
        <end position="334"/>
    </location>
</feature>
<dbReference type="Proteomes" id="UP001243195">
    <property type="component" value="Unassembled WGS sequence"/>
</dbReference>
<sequence length="334" mass="37304">MNNKIVTLLALSTVSILTACGGGGGSDSGGSTSSNSVPDGTRYYSITYSQENHSDGFDGSYEEVKNGQILDTRTDKSVGAYILTSSRLYTPKDNEENHIQVHSLNKWTYTWIGNLKKEVNFEVVNLSGVNIFDTLIPGARTEGFSTDGPNFNGQYFLNNDGNLKFPAGSQCLRVVSQKYNQDAFVFNTTDEDRVTYSDGSTYSFEDYDAENKDFINYLNQTDPYGFQYKYLSGNWQGIPWTTIYEVDSGVSSYNTTAVKYQNQNYHADYNSAVEWKAANEIKQYEIILNKSTSLTEEQRKSMRRSIAELKLGCVLFNESAAKAVTSIASISWNN</sequence>
<evidence type="ECO:0000313" key="2">
    <source>
        <dbReference type="EMBL" id="MDQ9073096.1"/>
    </source>
</evidence>
<proteinExistence type="predicted"/>
<accession>A0AAW8JP82</accession>